<dbReference type="RefSeq" id="WP_184205117.1">
    <property type="nucleotide sequence ID" value="NZ_JACHIF010000001.1"/>
</dbReference>
<sequence>MIKNERQYRISKSQLDRFVERISEIGTSENAFAEIHRAAHQSEIDLLSLQISEYEALVRGDISVFSVSSLDDLPSSLIKARIARGKTQKELAAILGLKEQQVQRWEADNYEAASLATLKSVATALNVGVASDLIVMKSASDMPRLLHRLAACGFDKAMLARILPANSYTALISGLGSGEAIWNALVELSSVFGISIRRLLDADSSLPFAFGSRVRYKLRTNADSEKVDAFTVYAHYVAALACKACEHVPMIAIPQEWSSFRDAILADFGKISLQSVLDYTWNCGIIVIPICYSGAFHGAVWKISGRHVIVVKQNTSQTARWLFDLLHEIGHVVNNHVSETSAVIEIEPIGQKESDTDDDETVANEWAEDVLFDGDSDRIEKAVVKAASGNVKMMKAAIEKVADTFEMDVGVLANHMAWRLADQQINWWGAAENLQKGLIAPDEIVRKGLLTHVNLAVLNEFDRDMFIRAIEKQ</sequence>
<comment type="caution">
    <text evidence="2">The sequence shown here is derived from an EMBL/GenBank/DDBJ whole genome shotgun (WGS) entry which is preliminary data.</text>
</comment>
<accession>A0A7W7YHR0</accession>
<dbReference type="AlphaFoldDB" id="A0A7W7YHR0"/>
<keyword evidence="3" id="KW-1185">Reference proteome</keyword>
<feature type="domain" description="HTH cro/C1-type" evidence="1">
    <location>
        <begin position="77"/>
        <end position="133"/>
    </location>
</feature>
<name>A0A7W7YHR0_9BACT</name>
<reference evidence="2 3" key="1">
    <citation type="submission" date="2020-08" db="EMBL/GenBank/DDBJ databases">
        <title>Genomic Encyclopedia of Type Strains, Phase IV (KMG-IV): sequencing the most valuable type-strain genomes for metagenomic binning, comparative biology and taxonomic classification.</title>
        <authorList>
            <person name="Goeker M."/>
        </authorList>
    </citation>
    <scope>NUCLEOTIDE SEQUENCE [LARGE SCALE GENOMIC DNA]</scope>
    <source>
        <strain evidence="2 3">DSM 12251</strain>
    </source>
</reference>
<gene>
    <name evidence="2" type="ORF">HNQ64_000571</name>
</gene>
<dbReference type="SUPFAM" id="SSF47413">
    <property type="entry name" value="lambda repressor-like DNA-binding domains"/>
    <property type="match status" value="1"/>
</dbReference>
<dbReference type="InterPro" id="IPR052345">
    <property type="entry name" value="Rad_response_metalloprotease"/>
</dbReference>
<dbReference type="CDD" id="cd00093">
    <property type="entry name" value="HTH_XRE"/>
    <property type="match status" value="1"/>
</dbReference>
<dbReference type="PROSITE" id="PS50943">
    <property type="entry name" value="HTH_CROC1"/>
    <property type="match status" value="1"/>
</dbReference>
<evidence type="ECO:0000313" key="2">
    <source>
        <dbReference type="EMBL" id="MBB5036337.1"/>
    </source>
</evidence>
<dbReference type="Pfam" id="PF01381">
    <property type="entry name" value="HTH_3"/>
    <property type="match status" value="1"/>
</dbReference>
<dbReference type="PANTHER" id="PTHR43236">
    <property type="entry name" value="ANTITOXIN HIGA1"/>
    <property type="match status" value="1"/>
</dbReference>
<evidence type="ECO:0000313" key="3">
    <source>
        <dbReference type="Proteomes" id="UP000534294"/>
    </source>
</evidence>
<evidence type="ECO:0000259" key="1">
    <source>
        <dbReference type="PROSITE" id="PS50943"/>
    </source>
</evidence>
<dbReference type="SMART" id="SM00530">
    <property type="entry name" value="HTH_XRE"/>
    <property type="match status" value="1"/>
</dbReference>
<dbReference type="Gene3D" id="1.10.10.2910">
    <property type="match status" value="1"/>
</dbReference>
<dbReference type="InterPro" id="IPR010982">
    <property type="entry name" value="Lambda_DNA-bd_dom_sf"/>
</dbReference>
<dbReference type="Proteomes" id="UP000534294">
    <property type="component" value="Unassembled WGS sequence"/>
</dbReference>
<protein>
    <submittedName>
        <fullName evidence="2">Transcriptional regulator with XRE-family HTH domain</fullName>
    </submittedName>
</protein>
<proteinExistence type="predicted"/>
<dbReference type="Gene3D" id="1.10.260.40">
    <property type="entry name" value="lambda repressor-like DNA-binding domains"/>
    <property type="match status" value="1"/>
</dbReference>
<dbReference type="EMBL" id="JACHIF010000001">
    <property type="protein sequence ID" value="MBB5036337.1"/>
    <property type="molecule type" value="Genomic_DNA"/>
</dbReference>
<dbReference type="InterPro" id="IPR001387">
    <property type="entry name" value="Cro/C1-type_HTH"/>
</dbReference>
<dbReference type="GO" id="GO:0003677">
    <property type="term" value="F:DNA binding"/>
    <property type="evidence" value="ECO:0007669"/>
    <property type="project" value="InterPro"/>
</dbReference>
<dbReference type="PANTHER" id="PTHR43236:SF1">
    <property type="entry name" value="BLL7220 PROTEIN"/>
    <property type="match status" value="1"/>
</dbReference>
<organism evidence="2 3">
    <name type="scientific">Prosthecobacter dejongeii</name>
    <dbReference type="NCBI Taxonomy" id="48465"/>
    <lineage>
        <taxon>Bacteria</taxon>
        <taxon>Pseudomonadati</taxon>
        <taxon>Verrucomicrobiota</taxon>
        <taxon>Verrucomicrobiia</taxon>
        <taxon>Verrucomicrobiales</taxon>
        <taxon>Verrucomicrobiaceae</taxon>
        <taxon>Prosthecobacter</taxon>
    </lineage>
</organism>